<dbReference type="CDD" id="cd00829">
    <property type="entry name" value="SCP-x_thiolase"/>
    <property type="match status" value="1"/>
</dbReference>
<reference evidence="3 4" key="1">
    <citation type="journal article" date="2011" name="Int. J. Syst. Evol. Microbiol.">
        <title>Zhongshania antarctica gen. nov., sp. nov. and Zhongshania guokunii sp. nov., gammaproteobacteria respectively isolated from coastal attached (fast) ice and surface seawater of the Antarctic.</title>
        <authorList>
            <person name="Li H.J."/>
            <person name="Zhang X.Y."/>
            <person name="Chen C.X."/>
            <person name="Zhang Y.J."/>
            <person name="Gao Z.M."/>
            <person name="Yu Y."/>
            <person name="Chen X.L."/>
            <person name="Chen B."/>
            <person name="Zhang Y.Z."/>
        </authorList>
    </citation>
    <scope>NUCLEOTIDE SEQUENCE [LARGE SCALE GENOMIC DNA]</scope>
    <source>
        <strain evidence="3 4">R06B22</strain>
    </source>
</reference>
<protein>
    <submittedName>
        <fullName evidence="3">Acetyl-CoA acetyltransferase</fullName>
    </submittedName>
</protein>
<dbReference type="Pfam" id="PF00108">
    <property type="entry name" value="Thiolase_N"/>
    <property type="match status" value="1"/>
</dbReference>
<dbReference type="InterPro" id="IPR020616">
    <property type="entry name" value="Thiolase_N"/>
</dbReference>
<accession>A0ABV3TZK7</accession>
<name>A0ABV3TZK7_9GAMM</name>
<dbReference type="PANTHER" id="PTHR42870">
    <property type="entry name" value="ACETYL-COA C-ACETYLTRANSFERASE"/>
    <property type="match status" value="1"/>
</dbReference>
<gene>
    <name evidence="3" type="ORF">AB4875_16295</name>
</gene>
<dbReference type="EMBL" id="JBFRYB010000002">
    <property type="protein sequence ID" value="MEX1667058.1"/>
    <property type="molecule type" value="Genomic_DNA"/>
</dbReference>
<dbReference type="Proteomes" id="UP001557484">
    <property type="component" value="Unassembled WGS sequence"/>
</dbReference>
<feature type="domain" description="Thiolase C-terminal" evidence="2">
    <location>
        <begin position="289"/>
        <end position="409"/>
    </location>
</feature>
<organism evidence="3 4">
    <name type="scientific">Zhongshania arctica</name>
    <dbReference type="NCBI Taxonomy" id="3238302"/>
    <lineage>
        <taxon>Bacteria</taxon>
        <taxon>Pseudomonadati</taxon>
        <taxon>Pseudomonadota</taxon>
        <taxon>Gammaproteobacteria</taxon>
        <taxon>Cellvibrionales</taxon>
        <taxon>Spongiibacteraceae</taxon>
        <taxon>Zhongshania</taxon>
    </lineage>
</organism>
<proteinExistence type="predicted"/>
<dbReference type="NCBIfam" id="NF004936">
    <property type="entry name" value="PRK06289.1"/>
    <property type="match status" value="1"/>
</dbReference>
<evidence type="ECO:0000259" key="2">
    <source>
        <dbReference type="Pfam" id="PF22691"/>
    </source>
</evidence>
<dbReference type="InterPro" id="IPR055140">
    <property type="entry name" value="Thiolase_C_2"/>
</dbReference>
<dbReference type="SUPFAM" id="SSF53901">
    <property type="entry name" value="Thiolase-like"/>
    <property type="match status" value="2"/>
</dbReference>
<dbReference type="RefSeq" id="WP_368377172.1">
    <property type="nucleotide sequence ID" value="NZ_JBFRYB010000002.1"/>
</dbReference>
<evidence type="ECO:0000313" key="4">
    <source>
        <dbReference type="Proteomes" id="UP001557484"/>
    </source>
</evidence>
<dbReference type="InterPro" id="IPR016039">
    <property type="entry name" value="Thiolase-like"/>
</dbReference>
<evidence type="ECO:0000313" key="3">
    <source>
        <dbReference type="EMBL" id="MEX1667058.1"/>
    </source>
</evidence>
<dbReference type="Pfam" id="PF22691">
    <property type="entry name" value="Thiolase_C_1"/>
    <property type="match status" value="1"/>
</dbReference>
<dbReference type="InterPro" id="IPR002155">
    <property type="entry name" value="Thiolase"/>
</dbReference>
<keyword evidence="4" id="KW-1185">Reference proteome</keyword>
<comment type="caution">
    <text evidence="3">The sequence shown here is derived from an EMBL/GenBank/DDBJ whole genome shotgun (WGS) entry which is preliminary data.</text>
</comment>
<dbReference type="Gene3D" id="3.40.47.10">
    <property type="match status" value="1"/>
</dbReference>
<evidence type="ECO:0000259" key="1">
    <source>
        <dbReference type="Pfam" id="PF00108"/>
    </source>
</evidence>
<feature type="domain" description="Thiolase N-terminal" evidence="1">
    <location>
        <begin position="7"/>
        <end position="181"/>
    </location>
</feature>
<dbReference type="PIRSF" id="PIRSF000429">
    <property type="entry name" value="Ac-CoA_Ac_transf"/>
    <property type="match status" value="1"/>
</dbReference>
<sequence length="413" mass="44491">MSAQKIYILGGYQSDFAKNIARENLSVADLFIETVRSGLAASELDAGEINVGHVGNFVSSLFSGQAQLGGFFGHVDPAMCYMPASTHEAACASGSMALLAAMADLEAGRYQTACVLGIELMRNVSGDQAAANLRPAAWASQEWTETDYVWPCAFDNMLGLYEERYGLKKEYLYNISQQNFASARRNSNAQTRRWQFTENSFSDDDLANPIISGNIRKQDCGQTTDGAAVVFLATEAKAAEYAARRGISLSAIPTIKGWGHINAPISFKEKLCLSEPDGYIFPHIHSLFQQTLKRAGMNDLSAINGLEVHDCFNITEYMILDHSGLYPPGKAWQAIENGDIGRGGKLPVNMSGGLIGLGHPVGATGVRMLLDSYKQIIGGAGDYQIDNAQNVMTFNLGGSATTCASFIVGKSDT</sequence>
<dbReference type="PANTHER" id="PTHR42870:SF1">
    <property type="entry name" value="NON-SPECIFIC LIPID-TRANSFER PROTEIN-LIKE 2"/>
    <property type="match status" value="1"/>
</dbReference>